<dbReference type="EMBL" id="BK035339">
    <property type="protein sequence ID" value="DAG94385.1"/>
    <property type="molecule type" value="Genomic_DNA"/>
</dbReference>
<proteinExistence type="predicted"/>
<evidence type="ECO:0000313" key="1">
    <source>
        <dbReference type="EMBL" id="DAG94385.1"/>
    </source>
</evidence>
<reference evidence="1" key="1">
    <citation type="journal article" date="2021" name="Proc. Natl. Acad. Sci. U.S.A.">
        <title>A Catalog of Tens of Thousands of Viruses from Human Metagenomes Reveals Hidden Associations with Chronic Diseases.</title>
        <authorList>
            <person name="Tisza M.J."/>
            <person name="Buck C.B."/>
        </authorList>
    </citation>
    <scope>NUCLEOTIDE SEQUENCE</scope>
    <source>
        <strain evidence="1">Ctg2R45</strain>
    </source>
</reference>
<protein>
    <submittedName>
        <fullName evidence="1">Uncharacterized protein</fullName>
    </submittedName>
</protein>
<sequence>MVVLLFYVAVVYRNNYILLTVVMQVVNCTKTCGSVLQSGFWDASGDHV</sequence>
<name>A0A8S5VPH7_9CAUD</name>
<accession>A0A8S5VPH7</accession>
<organism evidence="1">
    <name type="scientific">Ackermannviridae sp</name>
    <dbReference type="NCBI Taxonomy" id="2831612"/>
    <lineage>
        <taxon>Viruses</taxon>
        <taxon>Duplodnaviria</taxon>
        <taxon>Heunggongvirae</taxon>
        <taxon>Uroviricota</taxon>
        <taxon>Caudoviricetes</taxon>
        <taxon>Pantevenvirales</taxon>
        <taxon>Ackermannviridae</taxon>
    </lineage>
</organism>